<gene>
    <name evidence="2" type="ORF">GGQ67_001132</name>
</gene>
<evidence type="ECO:0000313" key="3">
    <source>
        <dbReference type="Proteomes" id="UP000582090"/>
    </source>
</evidence>
<sequence>MRKRRPERNEELTEDLLTLLGFDGFVRLVEAHGGIRIYVPQSSDATLLPQEIGIDNAARLCKEFGRSYIRVPLGREHRAHKYRQDGLTNGVIARRLGITETGVEKLFSRTGVEPKRVGRKRDDRQLDMFGPSVTTD</sequence>
<evidence type="ECO:0000313" key="2">
    <source>
        <dbReference type="EMBL" id="MBB3963507.1"/>
    </source>
</evidence>
<reference evidence="2 3" key="1">
    <citation type="submission" date="2020-08" db="EMBL/GenBank/DDBJ databases">
        <title>Genomic Encyclopedia of Type Strains, Phase IV (KMG-IV): sequencing the most valuable type-strain genomes for metagenomic binning, comparative biology and taxonomic classification.</title>
        <authorList>
            <person name="Goeker M."/>
        </authorList>
    </citation>
    <scope>NUCLEOTIDE SEQUENCE [LARGE SCALE GENOMIC DNA]</scope>
    <source>
        <strain evidence="2 3">DSM 26575</strain>
    </source>
</reference>
<name>A0A7W6GA27_9HYPH</name>
<evidence type="ECO:0000256" key="1">
    <source>
        <dbReference type="SAM" id="MobiDB-lite"/>
    </source>
</evidence>
<dbReference type="Proteomes" id="UP000582090">
    <property type="component" value="Unassembled WGS sequence"/>
</dbReference>
<dbReference type="AlphaFoldDB" id="A0A7W6GA27"/>
<keyword evidence="3" id="KW-1185">Reference proteome</keyword>
<feature type="region of interest" description="Disordered" evidence="1">
    <location>
        <begin position="117"/>
        <end position="136"/>
    </location>
</feature>
<comment type="caution">
    <text evidence="2">The sequence shown here is derived from an EMBL/GenBank/DDBJ whole genome shotgun (WGS) entry which is preliminary data.</text>
</comment>
<organism evidence="2 3">
    <name type="scientific">Rhizobium metallidurans</name>
    <dbReference type="NCBI Taxonomy" id="1265931"/>
    <lineage>
        <taxon>Bacteria</taxon>
        <taxon>Pseudomonadati</taxon>
        <taxon>Pseudomonadota</taxon>
        <taxon>Alphaproteobacteria</taxon>
        <taxon>Hyphomicrobiales</taxon>
        <taxon>Rhizobiaceae</taxon>
        <taxon>Rhizobium/Agrobacterium group</taxon>
        <taxon>Rhizobium</taxon>
    </lineage>
</organism>
<accession>A0A7W6GA27</accession>
<proteinExistence type="predicted"/>
<dbReference type="EMBL" id="JACIDW010000002">
    <property type="protein sequence ID" value="MBB3963507.1"/>
    <property type="molecule type" value="Genomic_DNA"/>
</dbReference>
<feature type="compositionally biased region" description="Basic and acidic residues" evidence="1">
    <location>
        <begin position="117"/>
        <end position="126"/>
    </location>
</feature>
<dbReference type="RefSeq" id="WP_183899214.1">
    <property type="nucleotide sequence ID" value="NZ_JACIDW010000002.1"/>
</dbReference>
<evidence type="ECO:0008006" key="4">
    <source>
        <dbReference type="Google" id="ProtNLM"/>
    </source>
</evidence>
<protein>
    <recommendedName>
        <fullName evidence="4">Mor transcription activator domain-containing protein</fullName>
    </recommendedName>
</protein>